<comment type="caution">
    <text evidence="1">The sequence shown here is derived from an EMBL/GenBank/DDBJ whole genome shotgun (WGS) entry which is preliminary data.</text>
</comment>
<gene>
    <name evidence="1" type="ORF">FE257_012823</name>
</gene>
<accession>A0AAD4CFD1</accession>
<reference evidence="1" key="2">
    <citation type="submission" date="2020-02" db="EMBL/GenBank/DDBJ databases">
        <authorList>
            <person name="Gilchrist C.L.M."/>
            <person name="Chooi Y.-H."/>
        </authorList>
    </citation>
    <scope>NUCLEOTIDE SEQUENCE</scope>
    <source>
        <strain evidence="1">MST-FP2251</strain>
    </source>
</reference>
<organism evidence="1 2">
    <name type="scientific">Aspergillus nanangensis</name>
    <dbReference type="NCBI Taxonomy" id="2582783"/>
    <lineage>
        <taxon>Eukaryota</taxon>
        <taxon>Fungi</taxon>
        <taxon>Dikarya</taxon>
        <taxon>Ascomycota</taxon>
        <taxon>Pezizomycotina</taxon>
        <taxon>Eurotiomycetes</taxon>
        <taxon>Eurotiomycetidae</taxon>
        <taxon>Eurotiales</taxon>
        <taxon>Aspergillaceae</taxon>
        <taxon>Aspergillus</taxon>
        <taxon>Aspergillus subgen. Circumdati</taxon>
    </lineage>
</organism>
<reference evidence="1" key="1">
    <citation type="journal article" date="2019" name="Beilstein J. Org. Chem.">
        <title>Nanangenines: drimane sesquiterpenoids as the dominant metabolite cohort of a novel Australian fungus, Aspergillus nanangensis.</title>
        <authorList>
            <person name="Lacey H.J."/>
            <person name="Gilchrist C.L.M."/>
            <person name="Crombie A."/>
            <person name="Kalaitzis J.A."/>
            <person name="Vuong D."/>
            <person name="Rutledge P.J."/>
            <person name="Turner P."/>
            <person name="Pitt J.I."/>
            <person name="Lacey E."/>
            <person name="Chooi Y.H."/>
            <person name="Piggott A.M."/>
        </authorList>
    </citation>
    <scope>NUCLEOTIDE SEQUENCE</scope>
    <source>
        <strain evidence="1">MST-FP2251</strain>
    </source>
</reference>
<evidence type="ECO:0000313" key="2">
    <source>
        <dbReference type="Proteomes" id="UP001194746"/>
    </source>
</evidence>
<protein>
    <recommendedName>
        <fullName evidence="3">Pathogenesis associated protein Cap20</fullName>
    </recommendedName>
</protein>
<keyword evidence="2" id="KW-1185">Reference proteome</keyword>
<evidence type="ECO:0000313" key="1">
    <source>
        <dbReference type="EMBL" id="KAF9885496.1"/>
    </source>
</evidence>
<dbReference type="AlphaFoldDB" id="A0AAD4CFD1"/>
<name>A0AAD4CFD1_ASPNN</name>
<dbReference type="Proteomes" id="UP001194746">
    <property type="component" value="Unassembled WGS sequence"/>
</dbReference>
<sequence length="187" mass="21103">MPHAENEKMGEHPVNGEKVYSHFLDHLTSYPIVSDSIVVFKQNKYGAKSLHYADQGFGYAKPFLPYFEKPYDYVSPYLARVDNFGEQGLTKIDSRFPIVREDTEKLKDTLYDGANYPVRLVGDVRSHVFDLYGSEYTKVGGNGYVTSGKAALSTTLTLSQEVLGYLGSFLYVQKEHLKDAVADKNEH</sequence>
<proteinExistence type="predicted"/>
<evidence type="ECO:0008006" key="3">
    <source>
        <dbReference type="Google" id="ProtNLM"/>
    </source>
</evidence>
<dbReference type="EMBL" id="VCAU01000094">
    <property type="protein sequence ID" value="KAF9885496.1"/>
    <property type="molecule type" value="Genomic_DNA"/>
</dbReference>